<reference evidence="2 3" key="1">
    <citation type="journal article" date="2019" name="G3 (Bethesda)">
        <title>Sequencing of a Wild Apple (Malus baccata) Genome Unravels the Differences Between Cultivated and Wild Apple Species Regarding Disease Resistance and Cold Tolerance.</title>
        <authorList>
            <person name="Chen X."/>
        </authorList>
    </citation>
    <scope>NUCLEOTIDE SEQUENCE [LARGE SCALE GENOMIC DNA]</scope>
    <source>
        <strain evidence="3">cv. Shandingzi</strain>
        <tissue evidence="2">Leaves</tissue>
    </source>
</reference>
<gene>
    <name evidence="2" type="ORF">C1H46_009998</name>
</gene>
<organism evidence="2 3">
    <name type="scientific">Malus baccata</name>
    <name type="common">Siberian crab apple</name>
    <name type="synonym">Pyrus baccata</name>
    <dbReference type="NCBI Taxonomy" id="106549"/>
    <lineage>
        <taxon>Eukaryota</taxon>
        <taxon>Viridiplantae</taxon>
        <taxon>Streptophyta</taxon>
        <taxon>Embryophyta</taxon>
        <taxon>Tracheophyta</taxon>
        <taxon>Spermatophyta</taxon>
        <taxon>Magnoliopsida</taxon>
        <taxon>eudicotyledons</taxon>
        <taxon>Gunneridae</taxon>
        <taxon>Pentapetalae</taxon>
        <taxon>rosids</taxon>
        <taxon>fabids</taxon>
        <taxon>Rosales</taxon>
        <taxon>Rosaceae</taxon>
        <taxon>Amygdaloideae</taxon>
        <taxon>Maleae</taxon>
        <taxon>Malus</taxon>
    </lineage>
</organism>
<proteinExistence type="predicted"/>
<dbReference type="AlphaFoldDB" id="A0A540N050"/>
<feature type="compositionally biased region" description="Low complexity" evidence="1">
    <location>
        <begin position="17"/>
        <end position="57"/>
    </location>
</feature>
<feature type="compositionally biased region" description="Polar residues" evidence="1">
    <location>
        <begin position="7"/>
        <end position="16"/>
    </location>
</feature>
<sequence length="114" mass="11908">MLGDLITSVSLESRSQSGSFPQSLHPSSSPSVSRTRSFSGSPSHLFSATPPSTITTSPPSLLCNSAELLVAFLRSLYTPGDVILLLFSSYPPPVVSSSLSHLPAVATTTNIAIF</sequence>
<name>A0A540N050_MALBA</name>
<protein>
    <submittedName>
        <fullName evidence="2">Uncharacterized protein</fullName>
    </submittedName>
</protein>
<evidence type="ECO:0000313" key="2">
    <source>
        <dbReference type="EMBL" id="TQE04379.1"/>
    </source>
</evidence>
<keyword evidence="3" id="KW-1185">Reference proteome</keyword>
<evidence type="ECO:0000313" key="3">
    <source>
        <dbReference type="Proteomes" id="UP000315295"/>
    </source>
</evidence>
<accession>A0A540N050</accession>
<feature type="region of interest" description="Disordered" evidence="1">
    <location>
        <begin position="1"/>
        <end position="57"/>
    </location>
</feature>
<evidence type="ECO:0000256" key="1">
    <source>
        <dbReference type="SAM" id="MobiDB-lite"/>
    </source>
</evidence>
<comment type="caution">
    <text evidence="2">The sequence shown here is derived from an EMBL/GenBank/DDBJ whole genome shotgun (WGS) entry which is preliminary data.</text>
</comment>
<dbReference type="EMBL" id="VIEB01000141">
    <property type="protein sequence ID" value="TQE04379.1"/>
    <property type="molecule type" value="Genomic_DNA"/>
</dbReference>
<dbReference type="Proteomes" id="UP000315295">
    <property type="component" value="Unassembled WGS sequence"/>
</dbReference>